<evidence type="ECO:0000259" key="1">
    <source>
        <dbReference type="Pfam" id="PF03992"/>
    </source>
</evidence>
<keyword evidence="2" id="KW-0560">Oxidoreductase</keyword>
<dbReference type="InterPro" id="IPR011008">
    <property type="entry name" value="Dimeric_a/b-barrel"/>
</dbReference>
<dbReference type="SUPFAM" id="SSF54909">
    <property type="entry name" value="Dimeric alpha+beta barrel"/>
    <property type="match status" value="1"/>
</dbReference>
<dbReference type="Proteomes" id="UP001205185">
    <property type="component" value="Unassembled WGS sequence"/>
</dbReference>
<dbReference type="RefSeq" id="WP_253886775.1">
    <property type="nucleotide sequence ID" value="NZ_BAAAVB010000012.1"/>
</dbReference>
<feature type="domain" description="ABM" evidence="1">
    <location>
        <begin position="34"/>
        <end position="85"/>
    </location>
</feature>
<sequence length="147" mass="15671">MSLSSGSLNHFSRHADSPGKVLPVLLIAKFTTADAEPFTARAKQALELLLAQPGCLRGLLARSTDTADLWILTVEFASVSAYRRALSPFDVRTHVIPLLAEADTTEPAAYEIVLEAQPGELRHHTSLLAADADTVRLGEAAGPATAR</sequence>
<protein>
    <submittedName>
        <fullName evidence="2">Antibiotic biosynthesis monooxygenase</fullName>
    </submittedName>
</protein>
<comment type="caution">
    <text evidence="2">The sequence shown here is derived from an EMBL/GenBank/DDBJ whole genome shotgun (WGS) entry which is preliminary data.</text>
</comment>
<keyword evidence="2" id="KW-0503">Monooxygenase</keyword>
<organism evidence="2 3">
    <name type="scientific">Actinokineospora diospyrosa</name>
    <dbReference type="NCBI Taxonomy" id="103728"/>
    <lineage>
        <taxon>Bacteria</taxon>
        <taxon>Bacillati</taxon>
        <taxon>Actinomycetota</taxon>
        <taxon>Actinomycetes</taxon>
        <taxon>Pseudonocardiales</taxon>
        <taxon>Pseudonocardiaceae</taxon>
        <taxon>Actinokineospora</taxon>
    </lineage>
</organism>
<dbReference type="GO" id="GO:0004497">
    <property type="term" value="F:monooxygenase activity"/>
    <property type="evidence" value="ECO:0007669"/>
    <property type="project" value="UniProtKB-KW"/>
</dbReference>
<reference evidence="2 3" key="1">
    <citation type="submission" date="2022-06" db="EMBL/GenBank/DDBJ databases">
        <title>Genomic Encyclopedia of Archaeal and Bacterial Type Strains, Phase II (KMG-II): from individual species to whole genera.</title>
        <authorList>
            <person name="Goeker M."/>
        </authorList>
    </citation>
    <scope>NUCLEOTIDE SEQUENCE [LARGE SCALE GENOMIC DNA]</scope>
    <source>
        <strain evidence="2 3">DSM 44255</strain>
    </source>
</reference>
<name>A0ABT1IB03_9PSEU</name>
<evidence type="ECO:0000313" key="3">
    <source>
        <dbReference type="Proteomes" id="UP001205185"/>
    </source>
</evidence>
<accession>A0ABT1IB03</accession>
<dbReference type="EMBL" id="JAMTCO010000005">
    <property type="protein sequence ID" value="MCP2269804.1"/>
    <property type="molecule type" value="Genomic_DNA"/>
</dbReference>
<proteinExistence type="predicted"/>
<gene>
    <name evidence="2" type="ORF">LV75_002293</name>
</gene>
<dbReference type="Gene3D" id="3.30.70.100">
    <property type="match status" value="1"/>
</dbReference>
<keyword evidence="3" id="KW-1185">Reference proteome</keyword>
<dbReference type="InterPro" id="IPR007138">
    <property type="entry name" value="ABM_dom"/>
</dbReference>
<dbReference type="Pfam" id="PF03992">
    <property type="entry name" value="ABM"/>
    <property type="match status" value="1"/>
</dbReference>
<evidence type="ECO:0000313" key="2">
    <source>
        <dbReference type="EMBL" id="MCP2269804.1"/>
    </source>
</evidence>